<keyword evidence="2 11" id="KW-0808">Transferase</keyword>
<dbReference type="Pfam" id="PF12627">
    <property type="entry name" value="PolyA_pol_RNAbd"/>
    <property type="match status" value="1"/>
</dbReference>
<evidence type="ECO:0000256" key="4">
    <source>
        <dbReference type="ARBA" id="ARBA00022695"/>
    </source>
</evidence>
<dbReference type="NCBIfam" id="NF009814">
    <property type="entry name" value="PRK13299.1"/>
    <property type="match status" value="1"/>
</dbReference>
<reference evidence="16 18" key="2">
    <citation type="submission" date="2013-09" db="EMBL/GenBank/DDBJ databases">
        <title>Genome Sequences of seven clinical isolates and type strains of anginosus group streptococci.</title>
        <authorList>
            <person name="Maruyama F."/>
            <person name="Sakurai A."/>
            <person name="Ogura Y."/>
            <person name="Homma H."/>
            <person name="Takahashi N."/>
            <person name="Ohtsubo Y."/>
            <person name="Hoshino T."/>
            <person name="Okahashi N."/>
            <person name="Nakagawa I."/>
            <person name="Kimura S."/>
            <person name="Fujiwara T."/>
            <person name="Hayashi T."/>
            <person name="Shintani S."/>
        </authorList>
    </citation>
    <scope>NUCLEOTIDE SEQUENCE [LARGE SCALE GENOMIC DNA]</scope>
    <source>
        <strain evidence="16">CCUG 46377</strain>
        <strain evidence="18">CCUG46377</strain>
    </source>
</reference>
<dbReference type="InterPro" id="IPR032828">
    <property type="entry name" value="PolyA_RNA-bd"/>
</dbReference>
<feature type="binding site" evidence="11">
    <location>
        <position position="52"/>
    </location>
    <ligand>
        <name>Mg(2+)</name>
        <dbReference type="ChEBI" id="CHEBI:18420"/>
    </ligand>
</feature>
<keyword evidence="8 11" id="KW-0067">ATP-binding</keyword>
<dbReference type="GO" id="GO:0004810">
    <property type="term" value="F:CCA tRNA nucleotidyltransferase activity"/>
    <property type="evidence" value="ECO:0007669"/>
    <property type="project" value="UniProtKB-UniRule"/>
</dbReference>
<evidence type="ECO:0000259" key="12">
    <source>
        <dbReference type="Pfam" id="PF01743"/>
    </source>
</evidence>
<feature type="binding site" evidence="11">
    <location>
        <position position="169"/>
    </location>
    <ligand>
        <name>CTP</name>
        <dbReference type="ChEBI" id="CHEBI:37563"/>
    </ligand>
</feature>
<evidence type="ECO:0000313" key="15">
    <source>
        <dbReference type="EMBL" id="EGV10666.1"/>
    </source>
</evidence>
<feature type="binding site" evidence="11">
    <location>
        <position position="166"/>
    </location>
    <ligand>
        <name>ATP</name>
        <dbReference type="ChEBI" id="CHEBI:30616"/>
    </ligand>
</feature>
<dbReference type="EC" id="2.7.7.72" evidence="11"/>
<dbReference type="CDD" id="cd05398">
    <property type="entry name" value="NT_ClassII-CCAase"/>
    <property type="match status" value="1"/>
</dbReference>
<dbReference type="SUPFAM" id="SSF81891">
    <property type="entry name" value="Poly A polymerase C-terminal region-like"/>
    <property type="match status" value="1"/>
</dbReference>
<feature type="binding site" evidence="11">
    <location>
        <position position="42"/>
    </location>
    <ligand>
        <name>CTP</name>
        <dbReference type="ChEBI" id="CHEBI:37563"/>
    </ligand>
</feature>
<keyword evidence="7 11" id="KW-0692">RNA repair</keyword>
<feature type="binding site" evidence="11">
    <location>
        <position position="175"/>
    </location>
    <ligand>
        <name>CTP</name>
        <dbReference type="ChEBI" id="CHEBI:37563"/>
    </ligand>
</feature>
<dbReference type="Gene3D" id="3.30.460.10">
    <property type="entry name" value="Beta Polymerase, domain 2"/>
    <property type="match status" value="1"/>
</dbReference>
<feature type="binding site" evidence="11">
    <location>
        <position position="172"/>
    </location>
    <ligand>
        <name>ATP</name>
        <dbReference type="ChEBI" id="CHEBI:30616"/>
    </ligand>
</feature>
<comment type="catalytic activity">
    <reaction evidence="11">
        <text>a tRNA with a 3' CCA end + 2 CTP + ATP = a tRNA with a 3' CCACCA end + 3 diphosphate</text>
        <dbReference type="Rhea" id="RHEA:76235"/>
        <dbReference type="Rhea" id="RHEA-COMP:10468"/>
        <dbReference type="Rhea" id="RHEA-COMP:18655"/>
        <dbReference type="ChEBI" id="CHEBI:30616"/>
        <dbReference type="ChEBI" id="CHEBI:33019"/>
        <dbReference type="ChEBI" id="CHEBI:37563"/>
        <dbReference type="ChEBI" id="CHEBI:83071"/>
        <dbReference type="ChEBI" id="CHEBI:195187"/>
    </reaction>
</comment>
<dbReference type="GO" id="GO:0000287">
    <property type="term" value="F:magnesium ion binding"/>
    <property type="evidence" value="ECO:0007669"/>
    <property type="project" value="UniProtKB-UniRule"/>
</dbReference>
<name>F9P5E0_STRCV</name>
<dbReference type="Gene3D" id="1.10.110.30">
    <property type="match status" value="1"/>
</dbReference>
<keyword evidence="9 11" id="KW-0460">Magnesium</keyword>
<protein>
    <recommendedName>
        <fullName evidence="11">CCA-adding enzyme</fullName>
        <ecNumber evidence="11">2.7.7.72</ecNumber>
    </recommendedName>
    <alternativeName>
        <fullName evidence="11">CCA tRNA nucleotidyltransferase</fullName>
    </alternativeName>
    <alternativeName>
        <fullName evidence="11">tRNA CCA-pyrophosphorylase</fullName>
    </alternativeName>
    <alternativeName>
        <fullName evidence="11">tRNA adenylyl-/cytidylyl- transferase</fullName>
    </alternativeName>
    <alternativeName>
        <fullName evidence="11">tRNA nucleotidyltransferase</fullName>
    </alternativeName>
    <alternativeName>
        <fullName evidence="11">tRNA-NT</fullName>
    </alternativeName>
</protein>
<evidence type="ECO:0000256" key="2">
    <source>
        <dbReference type="ARBA" id="ARBA00022679"/>
    </source>
</evidence>
<evidence type="ECO:0000256" key="6">
    <source>
        <dbReference type="ARBA" id="ARBA00022741"/>
    </source>
</evidence>
<evidence type="ECO:0000313" key="18">
    <source>
        <dbReference type="Proteomes" id="UP000016985"/>
    </source>
</evidence>
<evidence type="ECO:0000256" key="7">
    <source>
        <dbReference type="ARBA" id="ARBA00022800"/>
    </source>
</evidence>
<organism evidence="15 17">
    <name type="scientific">Streptococcus constellatus subsp. pharyngis SK1060 = CCUG 46377</name>
    <dbReference type="NCBI Taxonomy" id="1035184"/>
    <lineage>
        <taxon>Bacteria</taxon>
        <taxon>Bacillati</taxon>
        <taxon>Bacillota</taxon>
        <taxon>Bacilli</taxon>
        <taxon>Lactobacillales</taxon>
        <taxon>Streptococcaceae</taxon>
        <taxon>Streptococcus</taxon>
        <taxon>Streptococcus anginosus group</taxon>
    </lineage>
</organism>
<dbReference type="InterPro" id="IPR002646">
    <property type="entry name" value="PolA_pol_head_dom"/>
</dbReference>
<feature type="binding site" evidence="11">
    <location>
        <position position="54"/>
    </location>
    <ligand>
        <name>Mg(2+)</name>
        <dbReference type="ChEBI" id="CHEBI:18420"/>
    </ligand>
</feature>
<accession>F9P5E0</accession>
<feature type="domain" description="tRNA nucleotidyltransferase/poly(A) polymerase RNA and SrmB- binding" evidence="13">
    <location>
        <begin position="181"/>
        <end position="239"/>
    </location>
</feature>
<feature type="binding site" evidence="11">
    <location>
        <position position="123"/>
    </location>
    <ligand>
        <name>ATP</name>
        <dbReference type="ChEBI" id="CHEBI:30616"/>
    </ligand>
</feature>
<keyword evidence="18" id="KW-1185">Reference proteome</keyword>
<dbReference type="eggNOG" id="COG0617">
    <property type="taxonomic scope" value="Bacteria"/>
</dbReference>
<evidence type="ECO:0000313" key="16">
    <source>
        <dbReference type="EMBL" id="GAD43620.1"/>
    </source>
</evidence>
<feature type="binding site" evidence="11">
    <location>
        <position position="169"/>
    </location>
    <ligand>
        <name>ATP</name>
        <dbReference type="ChEBI" id="CHEBI:30616"/>
    </ligand>
</feature>
<dbReference type="HAMAP" id="MF_01263">
    <property type="entry name" value="CCA_bact_type3"/>
    <property type="match status" value="1"/>
</dbReference>
<evidence type="ECO:0000256" key="10">
    <source>
        <dbReference type="ARBA" id="ARBA00022884"/>
    </source>
</evidence>
<reference evidence="15 17" key="1">
    <citation type="submission" date="2011-06" db="EMBL/GenBank/DDBJ databases">
        <authorList>
            <person name="Harkins D.M."/>
            <person name="Madupu R."/>
            <person name="Durkin A.S."/>
            <person name="Torralba M."/>
            <person name="Methe B."/>
            <person name="Sutton G.G."/>
            <person name="Nelson K.E."/>
        </authorList>
    </citation>
    <scope>NUCLEOTIDE SEQUENCE [LARGE SCALE GENOMIC DNA]</scope>
    <source>
        <strain evidence="15 17">SK1060</strain>
    </source>
</reference>
<dbReference type="GO" id="GO:0001680">
    <property type="term" value="P:tRNA 3'-terminal CCA addition"/>
    <property type="evidence" value="ECO:0007669"/>
    <property type="project" value="UniProtKB-UniRule"/>
</dbReference>
<evidence type="ECO:0000256" key="9">
    <source>
        <dbReference type="ARBA" id="ARBA00022842"/>
    </source>
</evidence>
<feature type="binding site" evidence="11">
    <location>
        <position position="172"/>
    </location>
    <ligand>
        <name>CTP</name>
        <dbReference type="ChEBI" id="CHEBI:37563"/>
    </ligand>
</feature>
<comment type="function">
    <text evidence="11">Catalyzes the addition and repair of the essential 3'-terminal CCA sequence in tRNAs without using a nucleic acid template. Adds these three nucleotides in the order of C, C, and A to the tRNA nucleotide-73, using CTP and ATP as substrates and producing inorganic pyrophosphate. tRNA 3'-terminal CCA addition is required both for tRNA processing and repair. Also involved in tRNA surveillance by mediating tandem CCA addition to generate a CCACCA at the 3' terminus of unstable tRNAs. While stable tRNAs receive only 3'-terminal CCA, unstable tRNAs are marked with CCACCA and rapidly degraded.</text>
</comment>
<dbReference type="Gene3D" id="1.10.246.80">
    <property type="match status" value="1"/>
</dbReference>
<dbReference type="InterPro" id="IPR050264">
    <property type="entry name" value="Bact_CCA-adding_enz_type3_sf"/>
</dbReference>
<keyword evidence="6 11" id="KW-0547">Nucleotide-binding</keyword>
<dbReference type="Proteomes" id="UP000003287">
    <property type="component" value="Unassembled WGS sequence"/>
</dbReference>
<feature type="binding site" evidence="11">
    <location>
        <position position="39"/>
    </location>
    <ligand>
        <name>CTP</name>
        <dbReference type="ChEBI" id="CHEBI:37563"/>
    </ligand>
</feature>
<feature type="binding site" evidence="11">
    <location>
        <position position="175"/>
    </location>
    <ligand>
        <name>ATP</name>
        <dbReference type="ChEBI" id="CHEBI:30616"/>
    </ligand>
</feature>
<proteinExistence type="inferred from homology"/>
<comment type="similarity">
    <text evidence="11">Belongs to the tRNA nucleotidyltransferase/poly(A) polymerase family. Bacterial CCA-adding enzyme type 3 subfamily.</text>
</comment>
<evidence type="ECO:0000256" key="8">
    <source>
        <dbReference type="ARBA" id="ARBA00022840"/>
    </source>
</evidence>
<dbReference type="InterPro" id="IPR043519">
    <property type="entry name" value="NT_sf"/>
</dbReference>
<keyword evidence="4 11" id="KW-0548">Nucleotidyltransferase</keyword>
<comment type="cofactor">
    <cofactor evidence="1 11">
        <name>Mg(2+)</name>
        <dbReference type="ChEBI" id="CHEBI:18420"/>
    </cofactor>
</comment>
<dbReference type="GO" id="GO:0042245">
    <property type="term" value="P:RNA repair"/>
    <property type="evidence" value="ECO:0007669"/>
    <property type="project" value="UniProtKB-KW"/>
</dbReference>
<keyword evidence="3 11" id="KW-0819">tRNA processing</keyword>
<evidence type="ECO:0000256" key="11">
    <source>
        <dbReference type="HAMAP-Rule" id="MF_01263"/>
    </source>
</evidence>
<keyword evidence="10 11" id="KW-0694">RNA-binding</keyword>
<dbReference type="InterPro" id="IPR023068">
    <property type="entry name" value="CCA-adding_enz_firmicutes"/>
</dbReference>
<feature type="binding site" evidence="11">
    <location>
        <position position="39"/>
    </location>
    <ligand>
        <name>ATP</name>
        <dbReference type="ChEBI" id="CHEBI:30616"/>
    </ligand>
</feature>
<sequence>MTIGIFIMRLENLPSEFQEALPVLKKIKNAGFEAYFVGGSVRDALLNRPIHDVDIASSSYPEETKRIFERTIDVGIEHGTVLVLEDNHEYEVTTFRTEDIYVDYRRPSHVTFVRSLKEDLKRRDFTINALALDETGNVIDLFEGLNDLKHQILRAVGTPSERFTEDALRIMRGFRFQATLGFALDKDTFNAMKMCAPLLEKISVERTFIEFDKLLTAFYWRKGLKSLIASGATDYLPDMRSSQSQLETMFDVEADFKFTSSEQAWATLLMVLQVKNVKKFLKHWKTSNEFQKRVEQIVMIYTIRQTHFLNKEECYRFELDLIMQAEEIRQAQGLVIDFERIYSTYDSLTIHDKHEIVVNGGLLIKEFGFKPGPALGQLLTEIEMAIVNGVLDNRLEAILAFVEEKR</sequence>
<dbReference type="Pfam" id="PF13735">
    <property type="entry name" value="tRNA_NucTran2_2"/>
    <property type="match status" value="1"/>
</dbReference>
<dbReference type="SUPFAM" id="SSF81301">
    <property type="entry name" value="Nucleotidyltransferase"/>
    <property type="match status" value="1"/>
</dbReference>
<dbReference type="GO" id="GO:0005524">
    <property type="term" value="F:ATP binding"/>
    <property type="evidence" value="ECO:0007669"/>
    <property type="project" value="UniProtKB-UniRule"/>
</dbReference>
<feature type="domain" description="CCA-adding enzyme C-terminal" evidence="14">
    <location>
        <begin position="256"/>
        <end position="402"/>
    </location>
</feature>
<dbReference type="AlphaFoldDB" id="F9P5E0"/>
<dbReference type="Proteomes" id="UP000016985">
    <property type="component" value="Unassembled WGS sequence"/>
</dbReference>
<dbReference type="Pfam" id="PF01743">
    <property type="entry name" value="PolyA_pol"/>
    <property type="match status" value="1"/>
</dbReference>
<feature type="binding site" evidence="11">
    <location>
        <position position="123"/>
    </location>
    <ligand>
        <name>CTP</name>
        <dbReference type="ChEBI" id="CHEBI:37563"/>
    </ligand>
</feature>
<evidence type="ECO:0000313" key="17">
    <source>
        <dbReference type="Proteomes" id="UP000003287"/>
    </source>
</evidence>
<dbReference type="PANTHER" id="PTHR46173">
    <property type="entry name" value="CCA TRNA NUCLEOTIDYLTRANSFERASE 1, MITOCHONDRIAL"/>
    <property type="match status" value="1"/>
</dbReference>
<dbReference type="Gene3D" id="1.20.58.560">
    <property type="match status" value="1"/>
</dbReference>
<evidence type="ECO:0000256" key="5">
    <source>
        <dbReference type="ARBA" id="ARBA00022723"/>
    </source>
</evidence>
<evidence type="ECO:0000256" key="3">
    <source>
        <dbReference type="ARBA" id="ARBA00022694"/>
    </source>
</evidence>
<feature type="domain" description="Poly A polymerase head" evidence="12">
    <location>
        <begin position="34"/>
        <end position="154"/>
    </location>
</feature>
<dbReference type="InterPro" id="IPR032810">
    <property type="entry name" value="CCA-adding_enz_C"/>
</dbReference>
<dbReference type="PANTHER" id="PTHR46173:SF1">
    <property type="entry name" value="CCA TRNA NUCLEOTIDYLTRANSFERASE 1, MITOCHONDRIAL"/>
    <property type="match status" value="1"/>
</dbReference>
<dbReference type="EMBL" id="AFUP01000001">
    <property type="protein sequence ID" value="EGV10666.1"/>
    <property type="molecule type" value="Genomic_DNA"/>
</dbReference>
<keyword evidence="5 11" id="KW-0479">Metal-binding</keyword>
<dbReference type="EMBL" id="BASX01000001">
    <property type="protein sequence ID" value="GAD43620.1"/>
    <property type="molecule type" value="Genomic_DNA"/>
</dbReference>
<comment type="catalytic activity">
    <reaction evidence="11">
        <text>a tRNA precursor + 2 CTP + ATP = a tRNA with a 3' CCA end + 3 diphosphate</text>
        <dbReference type="Rhea" id="RHEA:14433"/>
        <dbReference type="Rhea" id="RHEA-COMP:10465"/>
        <dbReference type="Rhea" id="RHEA-COMP:10468"/>
        <dbReference type="ChEBI" id="CHEBI:30616"/>
        <dbReference type="ChEBI" id="CHEBI:33019"/>
        <dbReference type="ChEBI" id="CHEBI:37563"/>
        <dbReference type="ChEBI" id="CHEBI:74896"/>
        <dbReference type="ChEBI" id="CHEBI:83071"/>
        <dbReference type="EC" id="2.7.7.72"/>
    </reaction>
</comment>
<evidence type="ECO:0000256" key="1">
    <source>
        <dbReference type="ARBA" id="ARBA00001946"/>
    </source>
</evidence>
<comment type="miscellaneous">
    <text evidence="11">A single active site specifically recognizes both ATP and CTP and is responsible for their addition.</text>
</comment>
<evidence type="ECO:0000259" key="13">
    <source>
        <dbReference type="Pfam" id="PF12627"/>
    </source>
</evidence>
<dbReference type="GO" id="GO:0000049">
    <property type="term" value="F:tRNA binding"/>
    <property type="evidence" value="ECO:0007669"/>
    <property type="project" value="UniProtKB-UniRule"/>
</dbReference>
<evidence type="ECO:0000259" key="14">
    <source>
        <dbReference type="Pfam" id="PF13735"/>
    </source>
</evidence>
<feature type="binding site" evidence="11">
    <location>
        <position position="42"/>
    </location>
    <ligand>
        <name>ATP</name>
        <dbReference type="ChEBI" id="CHEBI:30616"/>
    </ligand>
</feature>
<gene>
    <name evidence="11" type="primary">cca</name>
    <name evidence="16" type="ORF">ANG5_0148</name>
    <name evidence="15" type="ORF">HMPREF1042_0694</name>
</gene>
<comment type="subunit">
    <text evidence="11">Homodimer.</text>
</comment>
<feature type="binding site" evidence="11">
    <location>
        <position position="166"/>
    </location>
    <ligand>
        <name>CTP</name>
        <dbReference type="ChEBI" id="CHEBI:37563"/>
    </ligand>
</feature>